<dbReference type="AlphaFoldDB" id="A0A835VNT1"/>
<protein>
    <recommendedName>
        <fullName evidence="2">Peptidase M11 gametolysin domain-containing protein</fullName>
    </recommendedName>
</protein>
<dbReference type="OrthoDB" id="529323at2759"/>
<feature type="domain" description="Peptidase M11 gametolysin" evidence="2">
    <location>
        <begin position="256"/>
        <end position="572"/>
    </location>
</feature>
<organism evidence="3 4">
    <name type="scientific">Chlamydomonas schloesseri</name>
    <dbReference type="NCBI Taxonomy" id="2026947"/>
    <lineage>
        <taxon>Eukaryota</taxon>
        <taxon>Viridiplantae</taxon>
        <taxon>Chlorophyta</taxon>
        <taxon>core chlorophytes</taxon>
        <taxon>Chlorophyceae</taxon>
        <taxon>CS clade</taxon>
        <taxon>Chlamydomonadales</taxon>
        <taxon>Chlamydomonadaceae</taxon>
        <taxon>Chlamydomonas</taxon>
    </lineage>
</organism>
<dbReference type="Pfam" id="PF05548">
    <property type="entry name" value="Peptidase_M11"/>
    <property type="match status" value="1"/>
</dbReference>
<feature type="compositionally biased region" description="Basic residues" evidence="1">
    <location>
        <begin position="800"/>
        <end position="810"/>
    </location>
</feature>
<dbReference type="PANTHER" id="PTHR24216:SF65">
    <property type="entry name" value="PAXILLIN-LIKE PROTEIN 1"/>
    <property type="match status" value="1"/>
</dbReference>
<gene>
    <name evidence="3" type="ORF">HYH02_015287</name>
</gene>
<proteinExistence type="predicted"/>
<reference evidence="3" key="1">
    <citation type="journal article" date="2020" name="bioRxiv">
        <title>Comparative genomics of Chlamydomonas.</title>
        <authorList>
            <person name="Craig R.J."/>
            <person name="Hasan A.R."/>
            <person name="Ness R.W."/>
            <person name="Keightley P.D."/>
        </authorList>
    </citation>
    <scope>NUCLEOTIDE SEQUENCE</scope>
    <source>
        <strain evidence="3">CCAP 11/173</strain>
    </source>
</reference>
<feature type="compositionally biased region" description="Pro residues" evidence="1">
    <location>
        <begin position="680"/>
        <end position="787"/>
    </location>
</feature>
<dbReference type="PANTHER" id="PTHR24216">
    <property type="entry name" value="PAXILLIN-RELATED"/>
    <property type="match status" value="1"/>
</dbReference>
<dbReference type="EMBL" id="JAEHOD010000139">
    <property type="protein sequence ID" value="KAG2423672.1"/>
    <property type="molecule type" value="Genomic_DNA"/>
</dbReference>
<dbReference type="PRINTS" id="PR01217">
    <property type="entry name" value="PRICHEXTENSN"/>
</dbReference>
<dbReference type="InterPro" id="IPR008752">
    <property type="entry name" value="Peptidase_M11"/>
</dbReference>
<feature type="region of interest" description="Disordered" evidence="1">
    <location>
        <begin position="668"/>
        <end position="821"/>
    </location>
</feature>
<evidence type="ECO:0000313" key="3">
    <source>
        <dbReference type="EMBL" id="KAG2423672.1"/>
    </source>
</evidence>
<accession>A0A835VNT1</accession>
<name>A0A835VNT1_9CHLO</name>
<evidence type="ECO:0000256" key="1">
    <source>
        <dbReference type="SAM" id="MobiDB-lite"/>
    </source>
</evidence>
<evidence type="ECO:0000313" key="4">
    <source>
        <dbReference type="Proteomes" id="UP000613740"/>
    </source>
</evidence>
<sequence>MRQGISIGSHEDRLDKPAVVPRRALADESAPPPLDVPYCRFFGLRHILAASDRDNGGLRRCGVCTFDAEWCTVLCAYCLDSSDSPSPSEVSLELTHCRPTEGEIVVDGEGYLMCRMAPNPPDTPMPPPEPPVYPPPPPPATPVTLTGTVEVYTSHLYNSPNRTAPDMSYAVTFSNESTGYSLKATFNLGALADTADVQTGDRLSFKVTAAPPGSRRRLMSNCDEITGLCFDPAAAEGNSTTSGKDFVVDGKAVNITSIVMLATVCGALPRISLDKLRSTLFNADQASAVNTRNVTLQHYYATCSYGKIQFRPENNLVTTVNLPCTALYQTSASGVQTWYKSQTSCDAPELYGWMRDGLTQAATNLGLASTTPYKRKVLFLPNRQACDWPGMASVGCDTSCNTWINQMSPTNVDVQVLFQELGHNIGLQHANRWIDGVNQEYEDFTDPMGTGWVENDDFQNKTMICLGAAEAYKAGWALPAASFNLTEDLVPGSPVTVTIPSMHVTDTNFLYINVTSLPPFKPSWPGNAQPLNRTHQLFISYRVRQPAPGFDSGLTPEMSKKVYVHNYNATLRSPPRPDPGDVAMKSSLIAVLGTQRGSVKGMDVNTAFRFDFGPLVGGRTPVNGLHIAPLSLGPDSATLSVCYFAVARESDVEGGCGNGIDDDCDGYVDGDDTDCGGVRSPPPTKSPPPPPPTKSPPPPPPVKPPPPPPVKPLPPPPVKSPPPPPVKPPPPPPVKSPPPVKPPPQLPPPAKSPPPPPPSASSPPSPPPPLAASTKSPPPPAKNPPSPPKKRPPPPTGSSGHRHHHHRSRRSQLLESHDLRQ</sequence>
<keyword evidence="4" id="KW-1185">Reference proteome</keyword>
<comment type="caution">
    <text evidence="3">The sequence shown here is derived from an EMBL/GenBank/DDBJ whole genome shotgun (WGS) entry which is preliminary data.</text>
</comment>
<evidence type="ECO:0000259" key="2">
    <source>
        <dbReference type="Pfam" id="PF05548"/>
    </source>
</evidence>
<dbReference type="Proteomes" id="UP000613740">
    <property type="component" value="Unassembled WGS sequence"/>
</dbReference>